<dbReference type="PANTHER" id="PTHR46615:SF1">
    <property type="entry name" value="ARYLSULFATASE K"/>
    <property type="match status" value="1"/>
</dbReference>
<dbReference type="EMBL" id="CP050063">
    <property type="protein sequence ID" value="QIP14855.1"/>
    <property type="molecule type" value="Genomic_DNA"/>
</dbReference>
<feature type="domain" description="Sulfatase N-terminal" evidence="1">
    <location>
        <begin position="18"/>
        <end position="370"/>
    </location>
</feature>
<dbReference type="Pfam" id="PF00884">
    <property type="entry name" value="Sulfatase"/>
    <property type="match status" value="1"/>
</dbReference>
<dbReference type="KEGG" id="spib:G8759_20650"/>
<sequence length="511" mass="57671">MQPSKPVPPKSPLPDRPNLLFIITDQDRGLMHFPPGWEEQNLTAMPRLRKHGITFTKAFCSTCMCSPSRATLFTGLYPSEHNVILTLTQDMTYSNQEPTLSTSAPNLSYMLTESGYKVSYIGKWHLSKGADGRFDSMTSEDLLAYGYSGWIPPDAGEDVAPEHFGGGLANHDLDYVSQALDFLYQVQRGNNVEPFALFLSLVNPHDVLAFPKDWKNDYSPEYLKGDIELPATVNEDLSQKPTVQQMLVPYLADGLGPLPTDEMKRQYLNFYGNLIAHADTQINTVLDVLYQTFDTVTGRSLADNTLIIRTADHGEMGLTHNGMRQKIFNAYEETMSIPLVISNPVLFQKAEVSSQLFSLVDMMPTVNGLLKLGNPLNYTFRGNDLSPVIRNPKTTEVVQESILFTFDDFRAGNGNSINPLPAANRIRCIREKRWKYAYYFYIAPPEQVPPQSYPREYEMYDLESDPLETNNLANENNPLYNDPAIAAERERLHRKLLALEKEKMGEVLTVS</sequence>
<dbReference type="AlphaFoldDB" id="A0A6G9ARE6"/>
<accession>A0A6G9ARE6</accession>
<evidence type="ECO:0000259" key="1">
    <source>
        <dbReference type="Pfam" id="PF00884"/>
    </source>
</evidence>
<dbReference type="PANTHER" id="PTHR46615">
    <property type="entry name" value="ARYLSULFATASE K"/>
    <property type="match status" value="1"/>
</dbReference>
<dbReference type="InterPro" id="IPR017850">
    <property type="entry name" value="Alkaline_phosphatase_core_sf"/>
</dbReference>
<dbReference type="GO" id="GO:0004065">
    <property type="term" value="F:arylsulfatase activity"/>
    <property type="evidence" value="ECO:0007669"/>
    <property type="project" value="TreeGrafter"/>
</dbReference>
<name>A0A6G9ARE6_9BACT</name>
<protein>
    <submittedName>
        <fullName evidence="2">Sulfatase-like hydrolase/transferase</fullName>
    </submittedName>
</protein>
<gene>
    <name evidence="2" type="ORF">G8759_20650</name>
</gene>
<reference evidence="2 3" key="1">
    <citation type="submission" date="2020-03" db="EMBL/GenBank/DDBJ databases">
        <authorList>
            <person name="Kim M.K."/>
        </authorList>
    </citation>
    <scope>NUCLEOTIDE SEQUENCE [LARGE SCALE GENOMIC DNA]</scope>
    <source>
        <strain evidence="2 3">BT328</strain>
    </source>
</reference>
<evidence type="ECO:0000313" key="2">
    <source>
        <dbReference type="EMBL" id="QIP14855.1"/>
    </source>
</evidence>
<dbReference type="RefSeq" id="WP_167211751.1">
    <property type="nucleotide sequence ID" value="NZ_CP050063.1"/>
</dbReference>
<dbReference type="InterPro" id="IPR000917">
    <property type="entry name" value="Sulfatase_N"/>
</dbReference>
<keyword evidence="3" id="KW-1185">Reference proteome</keyword>
<keyword evidence="2" id="KW-0808">Transferase</keyword>
<keyword evidence="2" id="KW-0378">Hydrolase</keyword>
<dbReference type="CDD" id="cd16035">
    <property type="entry name" value="sulfatase_like"/>
    <property type="match status" value="1"/>
</dbReference>
<organism evidence="2 3">
    <name type="scientific">Spirosoma aureum</name>
    <dbReference type="NCBI Taxonomy" id="2692134"/>
    <lineage>
        <taxon>Bacteria</taxon>
        <taxon>Pseudomonadati</taxon>
        <taxon>Bacteroidota</taxon>
        <taxon>Cytophagia</taxon>
        <taxon>Cytophagales</taxon>
        <taxon>Cytophagaceae</taxon>
        <taxon>Spirosoma</taxon>
    </lineage>
</organism>
<dbReference type="GO" id="GO:0016740">
    <property type="term" value="F:transferase activity"/>
    <property type="evidence" value="ECO:0007669"/>
    <property type="project" value="UniProtKB-KW"/>
</dbReference>
<dbReference type="SUPFAM" id="SSF53649">
    <property type="entry name" value="Alkaline phosphatase-like"/>
    <property type="match status" value="1"/>
</dbReference>
<dbReference type="InterPro" id="IPR051849">
    <property type="entry name" value="GAG-degrading_sulfatase"/>
</dbReference>
<dbReference type="Gene3D" id="3.40.720.10">
    <property type="entry name" value="Alkaline Phosphatase, subunit A"/>
    <property type="match status" value="1"/>
</dbReference>
<dbReference type="Proteomes" id="UP000501802">
    <property type="component" value="Chromosome"/>
</dbReference>
<evidence type="ECO:0000313" key="3">
    <source>
        <dbReference type="Proteomes" id="UP000501802"/>
    </source>
</evidence>
<proteinExistence type="predicted"/>
<dbReference type="GO" id="GO:0015024">
    <property type="term" value="F:glucuronate-2-sulfatase activity"/>
    <property type="evidence" value="ECO:0007669"/>
    <property type="project" value="TreeGrafter"/>
</dbReference>